<gene>
    <name evidence="2" type="ORF">CRG98_034370</name>
</gene>
<feature type="compositionally biased region" description="Basic and acidic residues" evidence="1">
    <location>
        <begin position="62"/>
        <end position="72"/>
    </location>
</feature>
<feature type="region of interest" description="Disordered" evidence="1">
    <location>
        <begin position="1"/>
        <end position="23"/>
    </location>
</feature>
<keyword evidence="3" id="KW-1185">Reference proteome</keyword>
<comment type="caution">
    <text evidence="2">The sequence shown here is derived from an EMBL/GenBank/DDBJ whole genome shotgun (WGS) entry which is preliminary data.</text>
</comment>
<feature type="region of interest" description="Disordered" evidence="1">
    <location>
        <begin position="53"/>
        <end position="72"/>
    </location>
</feature>
<organism evidence="2 3">
    <name type="scientific">Punica granatum</name>
    <name type="common">Pomegranate</name>
    <dbReference type="NCBI Taxonomy" id="22663"/>
    <lineage>
        <taxon>Eukaryota</taxon>
        <taxon>Viridiplantae</taxon>
        <taxon>Streptophyta</taxon>
        <taxon>Embryophyta</taxon>
        <taxon>Tracheophyta</taxon>
        <taxon>Spermatophyta</taxon>
        <taxon>Magnoliopsida</taxon>
        <taxon>eudicotyledons</taxon>
        <taxon>Gunneridae</taxon>
        <taxon>Pentapetalae</taxon>
        <taxon>rosids</taxon>
        <taxon>malvids</taxon>
        <taxon>Myrtales</taxon>
        <taxon>Lythraceae</taxon>
        <taxon>Punica</taxon>
    </lineage>
</organism>
<reference evidence="2 3" key="1">
    <citation type="submission" date="2017-11" db="EMBL/GenBank/DDBJ databases">
        <title>De-novo sequencing of pomegranate (Punica granatum L.) genome.</title>
        <authorList>
            <person name="Akparov Z."/>
            <person name="Amiraslanov A."/>
            <person name="Hajiyeva S."/>
            <person name="Abbasov M."/>
            <person name="Kaur K."/>
            <person name="Hamwieh A."/>
            <person name="Solovyev V."/>
            <person name="Salamov A."/>
            <person name="Braich B."/>
            <person name="Kosarev P."/>
            <person name="Mahmoud A."/>
            <person name="Hajiyev E."/>
            <person name="Babayeva S."/>
            <person name="Izzatullayeva V."/>
            <person name="Mammadov A."/>
            <person name="Mammadov A."/>
            <person name="Sharifova S."/>
            <person name="Ojaghi J."/>
            <person name="Eynullazada K."/>
            <person name="Bayramov B."/>
            <person name="Abdulazimova A."/>
            <person name="Shahmuradov I."/>
        </authorList>
    </citation>
    <scope>NUCLEOTIDE SEQUENCE [LARGE SCALE GENOMIC DNA]</scope>
    <source>
        <strain evidence="3">cv. AG2017</strain>
        <tissue evidence="2">Leaf</tissue>
    </source>
</reference>
<evidence type="ECO:0000256" key="1">
    <source>
        <dbReference type="SAM" id="MobiDB-lite"/>
    </source>
</evidence>
<dbReference type="Proteomes" id="UP000233551">
    <property type="component" value="Unassembled WGS sequence"/>
</dbReference>
<dbReference type="EMBL" id="PGOL01002750">
    <property type="protein sequence ID" value="PKI45243.1"/>
    <property type="molecule type" value="Genomic_DNA"/>
</dbReference>
<evidence type="ECO:0000313" key="2">
    <source>
        <dbReference type="EMBL" id="PKI45243.1"/>
    </source>
</evidence>
<accession>A0A2I0INF9</accession>
<evidence type="ECO:0000313" key="3">
    <source>
        <dbReference type="Proteomes" id="UP000233551"/>
    </source>
</evidence>
<proteinExistence type="predicted"/>
<feature type="compositionally biased region" description="Acidic residues" evidence="1">
    <location>
        <begin position="8"/>
        <end position="19"/>
    </location>
</feature>
<sequence length="154" mass="17984">MASRNDDEVYEEENIEGYDVDGRENHFQYEGTKHVDSEIYWDSEYIFNEDAEGHLDEEEEHIGDGSDPKNGEHIVVRLSPTTADMVISSDEDEGYISEELVNKCISDDEKSEEEFRKYPEFDEKATFGEVKPPIRPLRPLKSYCRVSRLYHPRV</sequence>
<name>A0A2I0INF9_PUNGR</name>
<protein>
    <submittedName>
        <fullName evidence="2">Uncharacterized protein</fullName>
    </submittedName>
</protein>
<dbReference type="AlphaFoldDB" id="A0A2I0INF9"/>